<dbReference type="PANTHER" id="PTHR43798:SF33">
    <property type="entry name" value="HYDROLASE, PUTATIVE (AFU_ORTHOLOGUE AFUA_2G14860)-RELATED"/>
    <property type="match status" value="1"/>
</dbReference>
<sequence>MRLNRFPVITNSDNNSNKKARYITYAEWGDPDNPHIVICVHGLTRNCRDFDFLAQALETNCRVICVDVVGRGQSDWLANIEDYDRYPLYMSDAVALLEHIGVLGNSTVQLDWVGISMGGLIGMMMAIQPESPDLIRRLVMSDIGPLIPAMALAEMFDYVSKDPRFNSFNEFKAYIKETSSSYGYLTDAQWHHLAVHSARKFDNGTYGFTYDPGIAVSLKKHMFHDIDMWTQWDALSIPTLILHGVKSDVLHPDTVAEMQVRGAMAQIIEFPNIGHAPMLISNDQIILVKNYLLEPEDTVKFF</sequence>
<organism evidence="2">
    <name type="scientific">uncultured bacterium W4-87b</name>
    <dbReference type="NCBI Taxonomy" id="1130995"/>
    <lineage>
        <taxon>Bacteria</taxon>
        <taxon>environmental samples</taxon>
    </lineage>
</organism>
<evidence type="ECO:0000259" key="1">
    <source>
        <dbReference type="Pfam" id="PF12697"/>
    </source>
</evidence>
<dbReference type="SUPFAM" id="SSF53474">
    <property type="entry name" value="alpha/beta-Hydrolases"/>
    <property type="match status" value="1"/>
</dbReference>
<proteinExistence type="predicted"/>
<dbReference type="Pfam" id="PF12697">
    <property type="entry name" value="Abhydrolase_6"/>
    <property type="match status" value="1"/>
</dbReference>
<evidence type="ECO:0000313" key="2">
    <source>
        <dbReference type="EMBL" id="AFD03255.1"/>
    </source>
</evidence>
<dbReference type="InterPro" id="IPR050266">
    <property type="entry name" value="AB_hydrolase_sf"/>
</dbReference>
<protein>
    <submittedName>
        <fullName evidence="2">Esterase/lipase/thioesterase family protein</fullName>
    </submittedName>
</protein>
<dbReference type="InterPro" id="IPR000073">
    <property type="entry name" value="AB_hydrolase_1"/>
</dbReference>
<dbReference type="GO" id="GO:0016020">
    <property type="term" value="C:membrane"/>
    <property type="evidence" value="ECO:0007669"/>
    <property type="project" value="TreeGrafter"/>
</dbReference>
<name>H9BWT3_9BACT</name>
<dbReference type="AlphaFoldDB" id="H9BWT3"/>
<reference evidence="2" key="1">
    <citation type="submission" date="2011-11" db="EMBL/GenBank/DDBJ databases">
        <title>Construction and analysis of a metagenome of deep-sea sediment.</title>
        <authorList>
            <person name="Huo Y.-Y."/>
            <person name="Cheng H."/>
            <person name="Wu M."/>
        </authorList>
    </citation>
    <scope>NUCLEOTIDE SEQUENCE</scope>
</reference>
<dbReference type="PANTHER" id="PTHR43798">
    <property type="entry name" value="MONOACYLGLYCEROL LIPASE"/>
    <property type="match status" value="1"/>
</dbReference>
<dbReference type="EMBL" id="JQ085820">
    <property type="protein sequence ID" value="AFD03255.1"/>
    <property type="molecule type" value="Genomic_DNA"/>
</dbReference>
<dbReference type="InterPro" id="IPR029058">
    <property type="entry name" value="AB_hydrolase_fold"/>
</dbReference>
<accession>H9BWT3</accession>
<feature type="domain" description="AB hydrolase-1" evidence="1">
    <location>
        <begin position="37"/>
        <end position="279"/>
    </location>
</feature>
<dbReference type="Gene3D" id="3.40.50.1820">
    <property type="entry name" value="alpha/beta hydrolase"/>
    <property type="match status" value="1"/>
</dbReference>
<dbReference type="PRINTS" id="PR00111">
    <property type="entry name" value="ABHYDROLASE"/>
</dbReference>